<protein>
    <submittedName>
        <fullName evidence="3">Uncharacterized protein</fullName>
    </submittedName>
</protein>
<evidence type="ECO:0000313" key="3">
    <source>
        <dbReference type="EMBL" id="KAJ8600634.1"/>
    </source>
</evidence>
<dbReference type="EMBL" id="JAQMWT010000488">
    <property type="protein sequence ID" value="KAJ8600634.1"/>
    <property type="molecule type" value="Genomic_DNA"/>
</dbReference>
<keyword evidence="4" id="KW-1185">Reference proteome</keyword>
<comment type="caution">
    <text evidence="3">The sequence shown here is derived from an EMBL/GenBank/DDBJ whole genome shotgun (WGS) entry which is preliminary data.</text>
</comment>
<feature type="compositionally biased region" description="Basic and acidic residues" evidence="2">
    <location>
        <begin position="1"/>
        <end position="11"/>
    </location>
</feature>
<feature type="region of interest" description="Disordered" evidence="2">
    <location>
        <begin position="156"/>
        <end position="249"/>
    </location>
</feature>
<dbReference type="InterPro" id="IPR029302">
    <property type="entry name" value="IFT43"/>
</dbReference>
<dbReference type="PANTHER" id="PTHR33724:SF1">
    <property type="entry name" value="INTRAFLAGELLAR TRANSPORT PROTEIN 43 HOMOLOG"/>
    <property type="match status" value="1"/>
</dbReference>
<gene>
    <name evidence="3" type="ORF">CTAYLR_006919</name>
</gene>
<organism evidence="3 4">
    <name type="scientific">Chrysophaeum taylorii</name>
    <dbReference type="NCBI Taxonomy" id="2483200"/>
    <lineage>
        <taxon>Eukaryota</taxon>
        <taxon>Sar</taxon>
        <taxon>Stramenopiles</taxon>
        <taxon>Ochrophyta</taxon>
        <taxon>Pelagophyceae</taxon>
        <taxon>Pelagomonadales</taxon>
        <taxon>Pelagomonadaceae</taxon>
        <taxon>Chrysophaeum</taxon>
    </lineage>
</organism>
<feature type="region of interest" description="Disordered" evidence="2">
    <location>
        <begin position="1"/>
        <end position="52"/>
    </location>
</feature>
<dbReference type="GO" id="GO:0030991">
    <property type="term" value="C:intraciliary transport particle A"/>
    <property type="evidence" value="ECO:0007669"/>
    <property type="project" value="InterPro"/>
</dbReference>
<dbReference type="GO" id="GO:0035721">
    <property type="term" value="P:intraciliary retrograde transport"/>
    <property type="evidence" value="ECO:0007669"/>
    <property type="project" value="TreeGrafter"/>
</dbReference>
<dbReference type="AlphaFoldDB" id="A0AAD7UBG0"/>
<feature type="compositionally biased region" description="Basic residues" evidence="2">
    <location>
        <begin position="175"/>
        <end position="191"/>
    </location>
</feature>
<proteinExistence type="predicted"/>
<name>A0AAD7UBG0_9STRA</name>
<accession>A0AAD7UBG0</accession>
<sequence>MSEEKPRRLLKDEEDEDEAKPRRVEEGWGNTPLSKPLEAQPKRRAADEEDTEVVIIPDLDEQAEEDIAFKVAEAPRNVTRKLPTLEELDAALVGMVPPVTVKKKRLDIGILTETLVPSQYLDEGAEPWTFDALLQEVSQEFVKDAERDAEVEKLLKNMSLKLEEKTPLQEAGDRLRRRPPKGGRRAPKKKKDQNPDDDDDKPQRPPPKGGRRAVKAPAPADTSADTRNEEEEEEEEEEDTSDEDEAPHK</sequence>
<evidence type="ECO:0000256" key="2">
    <source>
        <dbReference type="SAM" id="MobiDB-lite"/>
    </source>
</evidence>
<feature type="compositionally biased region" description="Acidic residues" evidence="2">
    <location>
        <begin position="228"/>
        <end position="249"/>
    </location>
</feature>
<reference evidence="3" key="1">
    <citation type="submission" date="2023-01" db="EMBL/GenBank/DDBJ databases">
        <title>Metagenome sequencing of chrysophaentin producing Chrysophaeum taylorii.</title>
        <authorList>
            <person name="Davison J."/>
            <person name="Bewley C."/>
        </authorList>
    </citation>
    <scope>NUCLEOTIDE SEQUENCE</scope>
    <source>
        <strain evidence="3">NIES-1699</strain>
    </source>
</reference>
<feature type="compositionally biased region" description="Basic and acidic residues" evidence="2">
    <location>
        <begin position="156"/>
        <end position="174"/>
    </location>
</feature>
<evidence type="ECO:0000256" key="1">
    <source>
        <dbReference type="ARBA" id="ARBA00022794"/>
    </source>
</evidence>
<dbReference type="GO" id="GO:0005929">
    <property type="term" value="C:cilium"/>
    <property type="evidence" value="ECO:0007669"/>
    <property type="project" value="TreeGrafter"/>
</dbReference>
<keyword evidence="1" id="KW-0970">Cilium biogenesis/degradation</keyword>
<dbReference type="Proteomes" id="UP001230188">
    <property type="component" value="Unassembled WGS sequence"/>
</dbReference>
<dbReference type="PANTHER" id="PTHR33724">
    <property type="entry name" value="INTRAFLAGELLAR TRANSPORT PROTEIN 43 HOMOLOG"/>
    <property type="match status" value="1"/>
</dbReference>
<evidence type="ECO:0000313" key="4">
    <source>
        <dbReference type="Proteomes" id="UP001230188"/>
    </source>
</evidence>
<dbReference type="Pfam" id="PF15305">
    <property type="entry name" value="IFT43"/>
    <property type="match status" value="1"/>
</dbReference>